<name>A0ACC2H6T7_DALPE</name>
<organism evidence="1 2">
    <name type="scientific">Dallia pectoralis</name>
    <name type="common">Alaska blackfish</name>
    <dbReference type="NCBI Taxonomy" id="75939"/>
    <lineage>
        <taxon>Eukaryota</taxon>
        <taxon>Metazoa</taxon>
        <taxon>Chordata</taxon>
        <taxon>Craniata</taxon>
        <taxon>Vertebrata</taxon>
        <taxon>Euteleostomi</taxon>
        <taxon>Actinopterygii</taxon>
        <taxon>Neopterygii</taxon>
        <taxon>Teleostei</taxon>
        <taxon>Protacanthopterygii</taxon>
        <taxon>Esociformes</taxon>
        <taxon>Umbridae</taxon>
        <taxon>Dallia</taxon>
    </lineage>
</organism>
<keyword evidence="2" id="KW-1185">Reference proteome</keyword>
<evidence type="ECO:0000313" key="1">
    <source>
        <dbReference type="EMBL" id="KAJ8011642.1"/>
    </source>
</evidence>
<reference evidence="1" key="1">
    <citation type="submission" date="2021-05" db="EMBL/GenBank/DDBJ databases">
        <authorList>
            <person name="Pan Q."/>
            <person name="Jouanno E."/>
            <person name="Zahm M."/>
            <person name="Klopp C."/>
            <person name="Cabau C."/>
            <person name="Louis A."/>
            <person name="Berthelot C."/>
            <person name="Parey E."/>
            <person name="Roest Crollius H."/>
            <person name="Montfort J."/>
            <person name="Robinson-Rechavi M."/>
            <person name="Bouchez O."/>
            <person name="Lampietro C."/>
            <person name="Lopez Roques C."/>
            <person name="Donnadieu C."/>
            <person name="Postlethwait J."/>
            <person name="Bobe J."/>
            <person name="Dillon D."/>
            <person name="Chandos A."/>
            <person name="von Hippel F."/>
            <person name="Guiguen Y."/>
        </authorList>
    </citation>
    <scope>NUCLEOTIDE SEQUENCE</scope>
    <source>
        <strain evidence="1">YG-Jan2019</strain>
    </source>
</reference>
<dbReference type="Proteomes" id="UP001157502">
    <property type="component" value="Chromosome 5"/>
</dbReference>
<accession>A0ACC2H6T7</accession>
<comment type="caution">
    <text evidence="1">The sequence shown here is derived from an EMBL/GenBank/DDBJ whole genome shotgun (WGS) entry which is preliminary data.</text>
</comment>
<sequence length="80" mass="9140">MTSNLRSVEQHLCHLPLPPPYLYSGSLHLSLEMVHRPVCITMADPLNHTDDPQAKGYLPRGQRATLFHWTEDCFHGYAVQ</sequence>
<evidence type="ECO:0000313" key="2">
    <source>
        <dbReference type="Proteomes" id="UP001157502"/>
    </source>
</evidence>
<dbReference type="EMBL" id="CM055732">
    <property type="protein sequence ID" value="KAJ8011642.1"/>
    <property type="molecule type" value="Genomic_DNA"/>
</dbReference>
<proteinExistence type="predicted"/>
<protein>
    <submittedName>
        <fullName evidence="1">Uncharacterized protein</fullName>
    </submittedName>
</protein>
<gene>
    <name evidence="1" type="ORF">DPEC_G00060380</name>
</gene>